<dbReference type="Gene3D" id="2.40.170.20">
    <property type="entry name" value="TonB-dependent receptor, beta-barrel domain"/>
    <property type="match status" value="1"/>
</dbReference>
<evidence type="ECO:0000256" key="1">
    <source>
        <dbReference type="ARBA" id="ARBA00004571"/>
    </source>
</evidence>
<dbReference type="EMBL" id="JACOOH010000008">
    <property type="protein sequence ID" value="MBC5622814.1"/>
    <property type="molecule type" value="Genomic_DNA"/>
</dbReference>
<dbReference type="PROSITE" id="PS52016">
    <property type="entry name" value="TONB_DEPENDENT_REC_3"/>
    <property type="match status" value="1"/>
</dbReference>
<evidence type="ECO:0000256" key="5">
    <source>
        <dbReference type="ARBA" id="ARBA00023136"/>
    </source>
</evidence>
<proteinExistence type="inferred from homology"/>
<reference evidence="9 10" key="1">
    <citation type="submission" date="2020-08" db="EMBL/GenBank/DDBJ databases">
        <title>Genome public.</title>
        <authorList>
            <person name="Liu C."/>
            <person name="Sun Q."/>
        </authorList>
    </citation>
    <scope>NUCLEOTIDE SEQUENCE [LARGE SCALE GENOMIC DNA]</scope>
    <source>
        <strain evidence="9 10">NSJ-56</strain>
    </source>
</reference>
<keyword evidence="5 7" id="KW-0472">Membrane</keyword>
<comment type="subcellular location">
    <subcellularLocation>
        <location evidence="1 7">Cell outer membrane</location>
        <topology evidence="1 7">Multi-pass membrane protein</topology>
    </subcellularLocation>
</comment>
<dbReference type="Gene3D" id="2.170.130.10">
    <property type="entry name" value="TonB-dependent receptor, plug domain"/>
    <property type="match status" value="1"/>
</dbReference>
<dbReference type="InterPro" id="IPR023996">
    <property type="entry name" value="TonB-dep_OMP_SusC/RagA"/>
</dbReference>
<keyword evidence="4 7" id="KW-0812">Transmembrane</keyword>
<protein>
    <submittedName>
        <fullName evidence="9">SusC/RagA family TonB-linked outer membrane protein</fullName>
    </submittedName>
</protein>
<keyword evidence="6 7" id="KW-0998">Cell outer membrane</keyword>
<feature type="domain" description="Secretin/TonB short N-terminal" evidence="8">
    <location>
        <begin position="67"/>
        <end position="118"/>
    </location>
</feature>
<dbReference type="RefSeq" id="WP_186977649.1">
    <property type="nucleotide sequence ID" value="NZ_JACOOH010000008.1"/>
</dbReference>
<comment type="similarity">
    <text evidence="7">Belongs to the TonB-dependent receptor family.</text>
</comment>
<evidence type="ECO:0000256" key="7">
    <source>
        <dbReference type="PROSITE-ProRule" id="PRU01360"/>
    </source>
</evidence>
<dbReference type="Gene3D" id="2.60.40.1120">
    <property type="entry name" value="Carboxypeptidase-like, regulatory domain"/>
    <property type="match status" value="1"/>
</dbReference>
<keyword evidence="2 7" id="KW-0813">Transport</keyword>
<gene>
    <name evidence="9" type="ORF">H8S64_17120</name>
</gene>
<dbReference type="Pfam" id="PF13715">
    <property type="entry name" value="CarbopepD_reg_2"/>
    <property type="match status" value="1"/>
</dbReference>
<dbReference type="InterPro" id="IPR036942">
    <property type="entry name" value="Beta-barrel_TonB_sf"/>
</dbReference>
<sequence length="1118" mass="126485">MKKNHLNLQKWGRKMKFVLQLCVVTLFLPLSGHGTVSTVLQQKLINLSMKDVTLKEVIWEIEKQTDFVFAYNANDLTKVGKISVDVKDKTVEDALKICLKGTKLTYVFQQNIIVIKQEGQQSVPEVKKITVKGKVVDRDSVPLPGVTILVKGTNVGVITDANGNYLITIPDATDPVLVFSFIGMKKEEVKVAGKEVINVVLKEEQTTVDEVVVTGIYSRKKESFTGSSQTYKAEELKMVGTQNILQSLKTLDPAFNIIENNQYGSDPNRLPDIEIRGKTSIVGFKEEFGEDPNQPLFILDGFETTLQTIMDLSMDRVESVTILKDAASTAIYGAKAANGVVVVETKIPERGRVKLSYNGSFDVSFADLTDYNLMNAEEKLEFELLSGRFESNLLYSEEENMARYNRLLANVKRGVDTYWMSEPLRTAFTQRHNVYVEGGDQQMRYGLGVNYTNIEGVMKNSRRQIMSGSLDLLYRKNKLSFSNKLTVDFNKTNDPVVAFSAYSRANPYYPKYNEAGGVDKWLETPYNPGESVGIQSGNIWVANPLWNDALSSYNKGNSFGVRDNFNIEYRPFEFLRMRGRFGINKSTSDNENFRSPEDTSFDGMEILKRGSYSDSRSESFSYEGDFTITYGQLIADAHQINAVAGTSFYESTSDSKSFSAIGFPEGDFTTPAFANSYPDNGKPNYSDSKKRSANFYFNGGYSYKNRYLMDVNLRADGTSVFGSNKQFSTTWSFGLAWNIHNEKFVHDNTDFFSMLKIRASIGNPGNQNFGSYNTITTYKFNNWMMNNFGTGLLVDAFGDPDLKWQKTIDKNIGCDISMFNNRFHVTFDYYHKSTDPLMASIGIPLSVGISGRLTNIGKQVDKGYNGTIKYAFIYRPKERINWTTSVNFRHGTAYYDKIGNKLDQYNRQNIAKSLTRYYDGGSPTALWAVRSEGIDPATGNEILLTKEGKKVMSHSYDNEVIVGDTRPKLEGVIGNTLYYKGFSCSIFLRYSFGADAFNTTLYDKVENISETDLLSNQDKRALYDRWKNPGDRAKYKAISLTDAFPISSRFVQKNNYLVFESIRVAYEFEQRWMQKIRFSGMTVSAYMNDICRFSTIKDERGIDYPFARSVSFAISVNF</sequence>
<dbReference type="SMART" id="SM00965">
    <property type="entry name" value="STN"/>
    <property type="match status" value="1"/>
</dbReference>
<evidence type="ECO:0000313" key="9">
    <source>
        <dbReference type="EMBL" id="MBC5622814.1"/>
    </source>
</evidence>
<dbReference type="InterPro" id="IPR039426">
    <property type="entry name" value="TonB-dep_rcpt-like"/>
</dbReference>
<accession>A0ABR7D4L0</accession>
<evidence type="ECO:0000259" key="8">
    <source>
        <dbReference type="SMART" id="SM00965"/>
    </source>
</evidence>
<name>A0ABR7D4L0_9BACT</name>
<dbReference type="InterPro" id="IPR037066">
    <property type="entry name" value="Plug_dom_sf"/>
</dbReference>
<evidence type="ECO:0000256" key="3">
    <source>
        <dbReference type="ARBA" id="ARBA00022452"/>
    </source>
</evidence>
<evidence type="ECO:0000256" key="6">
    <source>
        <dbReference type="ARBA" id="ARBA00023237"/>
    </source>
</evidence>
<keyword evidence="3 7" id="KW-1134">Transmembrane beta strand</keyword>
<dbReference type="Proteomes" id="UP000646484">
    <property type="component" value="Unassembled WGS sequence"/>
</dbReference>
<dbReference type="SUPFAM" id="SSF56935">
    <property type="entry name" value="Porins"/>
    <property type="match status" value="1"/>
</dbReference>
<dbReference type="InterPro" id="IPR012910">
    <property type="entry name" value="Plug_dom"/>
</dbReference>
<dbReference type="NCBIfam" id="TIGR04057">
    <property type="entry name" value="SusC_RagA_signa"/>
    <property type="match status" value="1"/>
</dbReference>
<comment type="caution">
    <text evidence="9">The sequence shown here is derived from an EMBL/GenBank/DDBJ whole genome shotgun (WGS) entry which is preliminary data.</text>
</comment>
<dbReference type="SUPFAM" id="SSF49464">
    <property type="entry name" value="Carboxypeptidase regulatory domain-like"/>
    <property type="match status" value="1"/>
</dbReference>
<dbReference type="InterPro" id="IPR011662">
    <property type="entry name" value="Secretin/TonB_short_N"/>
</dbReference>
<dbReference type="Pfam" id="PF07715">
    <property type="entry name" value="Plug"/>
    <property type="match status" value="1"/>
</dbReference>
<dbReference type="InterPro" id="IPR008969">
    <property type="entry name" value="CarboxyPept-like_regulatory"/>
</dbReference>
<dbReference type="Pfam" id="PF07660">
    <property type="entry name" value="STN"/>
    <property type="match status" value="1"/>
</dbReference>
<organism evidence="9 10">
    <name type="scientific">Butyricimonas hominis</name>
    <dbReference type="NCBI Taxonomy" id="2763032"/>
    <lineage>
        <taxon>Bacteria</taxon>
        <taxon>Pseudomonadati</taxon>
        <taxon>Bacteroidota</taxon>
        <taxon>Bacteroidia</taxon>
        <taxon>Bacteroidales</taxon>
        <taxon>Odoribacteraceae</taxon>
        <taxon>Butyricimonas</taxon>
    </lineage>
</organism>
<dbReference type="InterPro" id="IPR023997">
    <property type="entry name" value="TonB-dep_OMP_SusC/RagA_CS"/>
</dbReference>
<evidence type="ECO:0000313" key="10">
    <source>
        <dbReference type="Proteomes" id="UP000646484"/>
    </source>
</evidence>
<keyword evidence="10" id="KW-1185">Reference proteome</keyword>
<evidence type="ECO:0000256" key="2">
    <source>
        <dbReference type="ARBA" id="ARBA00022448"/>
    </source>
</evidence>
<dbReference type="NCBIfam" id="TIGR04056">
    <property type="entry name" value="OMP_RagA_SusC"/>
    <property type="match status" value="1"/>
</dbReference>
<evidence type="ECO:0000256" key="4">
    <source>
        <dbReference type="ARBA" id="ARBA00022692"/>
    </source>
</evidence>